<organism evidence="2 3">
    <name type="scientific">Mesorhizobium plurifarium</name>
    <dbReference type="NCBI Taxonomy" id="69974"/>
    <lineage>
        <taxon>Bacteria</taxon>
        <taxon>Pseudomonadati</taxon>
        <taxon>Pseudomonadota</taxon>
        <taxon>Alphaproteobacteria</taxon>
        <taxon>Hyphomicrobiales</taxon>
        <taxon>Phyllobacteriaceae</taxon>
        <taxon>Mesorhizobium</taxon>
    </lineage>
</organism>
<evidence type="ECO:0000313" key="2">
    <source>
        <dbReference type="EMBL" id="CDX12475.1"/>
    </source>
</evidence>
<proteinExistence type="predicted"/>
<gene>
    <name evidence="2" type="ORF">MPL3356_120005</name>
</gene>
<dbReference type="EMBL" id="CCMZ01000004">
    <property type="protein sequence ID" value="CDX12475.1"/>
    <property type="molecule type" value="Genomic_DNA"/>
</dbReference>
<dbReference type="AlphaFoldDB" id="A0A090EZF3"/>
<feature type="region of interest" description="Disordered" evidence="1">
    <location>
        <begin position="1"/>
        <end position="21"/>
    </location>
</feature>
<feature type="compositionally biased region" description="Basic and acidic residues" evidence="1">
    <location>
        <begin position="63"/>
        <end position="80"/>
    </location>
</feature>
<feature type="region of interest" description="Disordered" evidence="1">
    <location>
        <begin position="63"/>
        <end position="120"/>
    </location>
</feature>
<sequence length="120" mass="12892">MDADAHAGSRGGGRHRGHSAAQAIQSALSALVRFRVSGICVRSRDLLADDHTTRNRVVLTEFENPRDTDTQQQRLADKAGRNPASRIRAARTSGEGGEVRGDDAASPLLADRATRKYAEA</sequence>
<evidence type="ECO:0000256" key="1">
    <source>
        <dbReference type="SAM" id="MobiDB-lite"/>
    </source>
</evidence>
<accession>A0A090EZF3</accession>
<reference evidence="3" key="1">
    <citation type="submission" date="2014-08" db="EMBL/GenBank/DDBJ databases">
        <authorList>
            <person name="Moulin L."/>
        </authorList>
    </citation>
    <scope>NUCLEOTIDE SEQUENCE [LARGE SCALE GENOMIC DNA]</scope>
</reference>
<evidence type="ECO:0000313" key="3">
    <source>
        <dbReference type="Proteomes" id="UP000045285"/>
    </source>
</evidence>
<name>A0A090EZF3_MESPL</name>
<protein>
    <submittedName>
        <fullName evidence="2">Uncharacterized protein</fullName>
    </submittedName>
</protein>
<keyword evidence="3" id="KW-1185">Reference proteome</keyword>
<dbReference type="Proteomes" id="UP000045285">
    <property type="component" value="Unassembled WGS sequence"/>
</dbReference>